<gene>
    <name evidence="1" type="ORF">D2962_09780</name>
</gene>
<dbReference type="KEGG" id="bacg:D2962_09780"/>
<name>A0A3G2R629_9FIRM</name>
<dbReference type="AlphaFoldDB" id="A0A3G2R629"/>
<evidence type="ECO:0000313" key="2">
    <source>
        <dbReference type="Proteomes" id="UP000280960"/>
    </source>
</evidence>
<reference evidence="1 2" key="1">
    <citation type="submission" date="2018-10" db="EMBL/GenBank/DDBJ databases">
        <authorList>
            <person name="Zhang X."/>
        </authorList>
    </citation>
    <scope>NUCLEOTIDE SEQUENCE [LARGE SCALE GENOMIC DNA]</scope>
    <source>
        <strain evidence="1 2">SK-G1</strain>
    </source>
</reference>
<protein>
    <submittedName>
        <fullName evidence="1">Uncharacterized protein</fullName>
    </submittedName>
</protein>
<evidence type="ECO:0000313" key="1">
    <source>
        <dbReference type="EMBL" id="AYO30869.1"/>
    </source>
</evidence>
<dbReference type="RefSeq" id="WP_122014884.1">
    <property type="nucleotide sequence ID" value="NZ_CP033169.1"/>
</dbReference>
<accession>A0A3G2R629</accession>
<organism evidence="1 2">
    <name type="scientific">Biomaibacter acetigenes</name>
    <dbReference type="NCBI Taxonomy" id="2316383"/>
    <lineage>
        <taxon>Bacteria</taxon>
        <taxon>Bacillati</taxon>
        <taxon>Bacillota</taxon>
        <taxon>Clostridia</taxon>
        <taxon>Thermosediminibacterales</taxon>
        <taxon>Tepidanaerobacteraceae</taxon>
        <taxon>Biomaibacter</taxon>
    </lineage>
</organism>
<proteinExistence type="predicted"/>
<keyword evidence="2" id="KW-1185">Reference proteome</keyword>
<dbReference type="EMBL" id="CP033169">
    <property type="protein sequence ID" value="AYO30869.1"/>
    <property type="molecule type" value="Genomic_DNA"/>
</dbReference>
<dbReference type="Proteomes" id="UP000280960">
    <property type="component" value="Chromosome"/>
</dbReference>
<sequence>MELKTNYFVSHDGQVSLFESDTATDTGTIVAYALVAPVKGRKYIRAVPVPASGEPVELEVNKEVVGAVPAYTGGRQPEW</sequence>